<name>A0ABV9FJK3_9BACL</name>
<dbReference type="InterPro" id="IPR058923">
    <property type="entry name" value="RCC1-like_dom"/>
</dbReference>
<dbReference type="Pfam" id="PF25390">
    <property type="entry name" value="WD40_RLD"/>
    <property type="match status" value="1"/>
</dbReference>
<feature type="domain" description="RCC1-like" evidence="4">
    <location>
        <begin position="27"/>
        <end position="211"/>
    </location>
</feature>
<sequence>MYVRVMIGILLWLAVHIPAAQAAGPVYTQACGGSEFAMALKSDGTVWSWGSNQQRQLGYDSGGTVVSFPTRIQSLHQITDIACGPTSGYALQADGSVWVWGRGAEGQLGLGDTQQRNEPTLLSLSDVTQVEAGVHFALFVREDGTLWAVGENQQGQLGDGTTTSKTSPVQVPELSSILTVAAGGTHSLAVTTNGHVYAWGSNSYGGIGNGGAGPPVTTPYWQSTLANIVSVSAGNDSSFALDGNGQVWCWGVNTYGQLGFGDTVRRYEPTLFSALSNVASIHAGGDYTHAKLSNGELWGWGSNWSGKLGDGTGTDRHSPVQIQMEDVQFVGSIKSNFVLAGTIDDLLYSWGYGAGSVLGYGGGSRALPGLVTGTMTTAKGAASFSSVILPSSLQSSATLPITVSDLRGYNAGWTLSISASPFYWSGLDPTTGNSSLIAGFPASYLMVSGAAPITVRNGMEIDAVHGPKHLPGQTLGTTSVPIMQADAGYGTGRYETAMSLTLAVPLTVQVFQAAPASSYEPGDTIGLLAGTYTCTLTVTLTSGI</sequence>
<comment type="caution">
    <text evidence="5">The sequence shown here is derived from an EMBL/GenBank/DDBJ whole genome shotgun (WGS) entry which is preliminary data.</text>
</comment>
<evidence type="ECO:0000256" key="3">
    <source>
        <dbReference type="SAM" id="SignalP"/>
    </source>
</evidence>
<keyword evidence="2" id="KW-0677">Repeat</keyword>
<proteinExistence type="predicted"/>
<dbReference type="EMBL" id="JBHSEP010000015">
    <property type="protein sequence ID" value="MFC4600314.1"/>
    <property type="molecule type" value="Genomic_DNA"/>
</dbReference>
<evidence type="ECO:0000256" key="1">
    <source>
        <dbReference type="ARBA" id="ARBA00022658"/>
    </source>
</evidence>
<gene>
    <name evidence="5" type="ORF">ACFO3S_18865</name>
</gene>
<keyword evidence="3" id="KW-0732">Signal</keyword>
<feature type="signal peptide" evidence="3">
    <location>
        <begin position="1"/>
        <end position="22"/>
    </location>
</feature>
<evidence type="ECO:0000259" key="4">
    <source>
        <dbReference type="Pfam" id="PF25390"/>
    </source>
</evidence>
<reference evidence="6" key="1">
    <citation type="journal article" date="2019" name="Int. J. Syst. Evol. Microbiol.">
        <title>The Global Catalogue of Microorganisms (GCM) 10K type strain sequencing project: providing services to taxonomists for standard genome sequencing and annotation.</title>
        <authorList>
            <consortium name="The Broad Institute Genomics Platform"/>
            <consortium name="The Broad Institute Genome Sequencing Center for Infectious Disease"/>
            <person name="Wu L."/>
            <person name="Ma J."/>
        </authorList>
    </citation>
    <scope>NUCLEOTIDE SEQUENCE [LARGE SCALE GENOMIC DNA]</scope>
    <source>
        <strain evidence="6">CCUG 49571</strain>
    </source>
</reference>
<dbReference type="Pfam" id="PF00415">
    <property type="entry name" value="RCC1"/>
    <property type="match status" value="2"/>
</dbReference>
<dbReference type="InterPro" id="IPR009091">
    <property type="entry name" value="RCC1/BLIP-II"/>
</dbReference>
<keyword evidence="6" id="KW-1185">Reference proteome</keyword>
<feature type="chain" id="PRO_5046202643" description="RCC1-like domain-containing protein" evidence="3">
    <location>
        <begin position="23"/>
        <end position="544"/>
    </location>
</feature>
<dbReference type="InterPro" id="IPR051553">
    <property type="entry name" value="Ran_GTPase-activating"/>
</dbReference>
<evidence type="ECO:0000313" key="5">
    <source>
        <dbReference type="EMBL" id="MFC4600314.1"/>
    </source>
</evidence>
<accession>A0ABV9FJK3</accession>
<evidence type="ECO:0000256" key="2">
    <source>
        <dbReference type="ARBA" id="ARBA00022737"/>
    </source>
</evidence>
<dbReference type="RefSeq" id="WP_378099282.1">
    <property type="nucleotide sequence ID" value="NZ_JBHSEP010000015.1"/>
</dbReference>
<dbReference type="InterPro" id="IPR000408">
    <property type="entry name" value="Reg_chr_condens"/>
</dbReference>
<dbReference type="Gene3D" id="2.130.10.30">
    <property type="entry name" value="Regulator of chromosome condensation 1/beta-lactamase-inhibitor protein II"/>
    <property type="match status" value="2"/>
</dbReference>
<dbReference type="PRINTS" id="PR00633">
    <property type="entry name" value="RCCNDNSATION"/>
</dbReference>
<dbReference type="SUPFAM" id="SSF50985">
    <property type="entry name" value="RCC1/BLIP-II"/>
    <property type="match status" value="1"/>
</dbReference>
<organism evidence="5 6">
    <name type="scientific">Cohnella hongkongensis</name>
    <dbReference type="NCBI Taxonomy" id="178337"/>
    <lineage>
        <taxon>Bacteria</taxon>
        <taxon>Bacillati</taxon>
        <taxon>Bacillota</taxon>
        <taxon>Bacilli</taxon>
        <taxon>Bacillales</taxon>
        <taxon>Paenibacillaceae</taxon>
        <taxon>Cohnella</taxon>
    </lineage>
</organism>
<dbReference type="PANTHER" id="PTHR45982">
    <property type="entry name" value="REGULATOR OF CHROMOSOME CONDENSATION"/>
    <property type="match status" value="1"/>
</dbReference>
<dbReference type="PANTHER" id="PTHR45982:SF1">
    <property type="entry name" value="REGULATOR OF CHROMOSOME CONDENSATION"/>
    <property type="match status" value="1"/>
</dbReference>
<evidence type="ECO:0000313" key="6">
    <source>
        <dbReference type="Proteomes" id="UP001596028"/>
    </source>
</evidence>
<dbReference type="PROSITE" id="PS50012">
    <property type="entry name" value="RCC1_3"/>
    <property type="match status" value="5"/>
</dbReference>
<protein>
    <recommendedName>
        <fullName evidence="4">RCC1-like domain-containing protein</fullName>
    </recommendedName>
</protein>
<keyword evidence="1" id="KW-0344">Guanine-nucleotide releasing factor</keyword>
<dbReference type="Proteomes" id="UP001596028">
    <property type="component" value="Unassembled WGS sequence"/>
</dbReference>